<dbReference type="InterPro" id="IPR003959">
    <property type="entry name" value="ATPase_AAA_core"/>
</dbReference>
<keyword evidence="3" id="KW-0472">Membrane</keyword>
<dbReference type="EnsemblPlants" id="MELO3C016331.2.1">
    <property type="protein sequence ID" value="MELO3C016331.2.1"/>
    <property type="gene ID" value="MELO3C016331.2"/>
</dbReference>
<keyword evidence="4" id="KW-0067">ATP-binding</keyword>
<dbReference type="SMART" id="SM00382">
    <property type="entry name" value="AAA"/>
    <property type="match status" value="1"/>
</dbReference>
<dbReference type="Gene3D" id="1.10.8.60">
    <property type="match status" value="1"/>
</dbReference>
<evidence type="ECO:0000256" key="4">
    <source>
        <dbReference type="ARBA" id="ARBA00022840"/>
    </source>
</evidence>
<dbReference type="SUPFAM" id="SSF52540">
    <property type="entry name" value="P-loop containing nucleoside triphosphate hydrolases"/>
    <property type="match status" value="2"/>
</dbReference>
<keyword evidence="3" id="KW-1000">Mitochondrion outer membrane</keyword>
<evidence type="ECO:0000256" key="3">
    <source>
        <dbReference type="ARBA" id="ARBA00022787"/>
    </source>
</evidence>
<dbReference type="InterPro" id="IPR003960">
    <property type="entry name" value="ATPase_AAA_CS"/>
</dbReference>
<dbReference type="Pfam" id="PF24933">
    <property type="entry name" value="DUF7751"/>
    <property type="match status" value="1"/>
</dbReference>
<protein>
    <recommendedName>
        <fullName evidence="6">AAA+ ATPase domain-containing protein</fullName>
    </recommendedName>
</protein>
<feature type="domain" description="AAA+ ATPase" evidence="6">
    <location>
        <begin position="536"/>
        <end position="673"/>
    </location>
</feature>
<keyword evidence="5" id="KW-0496">Mitochondrion</keyword>
<proteinExistence type="predicted"/>
<comment type="subcellular location">
    <subcellularLocation>
        <location evidence="1">Mitochondrion outer membrane</location>
        <topology evidence="1">Single-pass membrane protein</topology>
    </subcellularLocation>
</comment>
<dbReference type="InterPro" id="IPR027417">
    <property type="entry name" value="P-loop_NTPase"/>
</dbReference>
<dbReference type="Gramene" id="MELO3C016331.2.1">
    <property type="protein sequence ID" value="MELO3C016331.2.1"/>
    <property type="gene ID" value="MELO3C016331.2"/>
</dbReference>
<dbReference type="PANTHER" id="PTHR45644:SF76">
    <property type="entry name" value="AAA+ ATPASE DOMAIN-CONTAINING PROTEIN"/>
    <property type="match status" value="1"/>
</dbReference>
<dbReference type="InterPro" id="IPR051701">
    <property type="entry name" value="Mito_OM_Translocase_MSP1"/>
</dbReference>
<dbReference type="FunFam" id="3.40.50.300:FF:000416">
    <property type="entry name" value="p-loop nucleoside triphosphate hydrolase superfamily protein"/>
    <property type="match status" value="1"/>
</dbReference>
<keyword evidence="2" id="KW-0547">Nucleotide-binding</keyword>
<dbReference type="InterPro" id="IPR003593">
    <property type="entry name" value="AAA+_ATPase"/>
</dbReference>
<accession>A0A9I9DCB7</accession>
<dbReference type="PANTHER" id="PTHR45644">
    <property type="entry name" value="AAA ATPASE, PUTATIVE (AFU_ORTHOLOGUE AFUA_2G12920)-RELATED-RELATED"/>
    <property type="match status" value="1"/>
</dbReference>
<evidence type="ECO:0000256" key="2">
    <source>
        <dbReference type="ARBA" id="ARBA00022741"/>
    </source>
</evidence>
<sequence>MEQKGLLLSALSVGVGVGVGLGLATGQSVKQWSASNSSSNLITADKLEQEMLKHIVDGRESKVTFDDFPYYLSEQTRVLLTSAAYVHLKHAEVSKFTRNLSPASRAILLSGPAELYQQMLAKALAHYFEAKLLLLDITDFSLKIQSKYGTSVKESVYFRVNIGEIVWLIWIIFNPSIQGRTKNRGNEGSSNLPKLRRNASAAANINNLASQCNVDKPASLKHMSSWAFEEKLLIQSLYKVLLYVSKANPIVLYLRDVDRFLSKSNRVYNLFHKMLQKLSGSILILGSRTINSSNDYMEVDERLSALFPYNIEIRPPEDESHHVSWKSQLEEDMKSIKVQDNRNHIMEVLSDNDLDCDDLDSICVGDTLALSNYIEEIVVSAISYHLMNNKDPEYRNGKLIISSKSLSHGLSIFQAGKSTIKNSVQLEAQAEASKDSGAVKSEAKADTAAAEIRSETAPVAAAKTDGEMAAPAVKAPEVPPDNEFEKRIRPEVIPANEIGVTFSDIGAMEEIKDSLQELVMLPLRRPDLFLGGLLKPCRGILLFGPPGTGKTMLAKAIAKEAGASFINVSMSTITSKWFGEDEKNVRALFTLAAKVSPTIIFVDEVDSMLGQRTRVGEHEAMRKIKNEFMTHWDGLLTKPGERVLVLAATNRPFDLDEAIIRRFERRIMVGLPSAENREMILTTLLGKEKVEEGLDMKELATMTEGYSGSDLKNFCMTAAYRPVRELIQQERLKDVIQDKCNPLLRFIVRFLALKEKKRRAAEGQNKTGDGAGESKEERVITLRALNIEDFRLAKNQVAASFAAEGAMMSELKQWNELYGEGGSRKKQQLTYFL</sequence>
<dbReference type="GO" id="GO:0005741">
    <property type="term" value="C:mitochondrial outer membrane"/>
    <property type="evidence" value="ECO:0007669"/>
    <property type="project" value="UniProtKB-SubCell"/>
</dbReference>
<reference evidence="7" key="1">
    <citation type="submission" date="2023-03" db="UniProtKB">
        <authorList>
            <consortium name="EnsemblPlants"/>
        </authorList>
    </citation>
    <scope>IDENTIFICATION</scope>
</reference>
<dbReference type="GO" id="GO:0016887">
    <property type="term" value="F:ATP hydrolysis activity"/>
    <property type="evidence" value="ECO:0007669"/>
    <property type="project" value="InterPro"/>
</dbReference>
<name>A0A9I9DCB7_CUCME</name>
<dbReference type="Gene3D" id="3.40.50.300">
    <property type="entry name" value="P-loop containing nucleotide triphosphate hydrolases"/>
    <property type="match status" value="2"/>
</dbReference>
<dbReference type="InterPro" id="IPR041569">
    <property type="entry name" value="AAA_lid_3"/>
</dbReference>
<organism evidence="7">
    <name type="scientific">Cucumis melo</name>
    <name type="common">Muskmelon</name>
    <dbReference type="NCBI Taxonomy" id="3656"/>
    <lineage>
        <taxon>Eukaryota</taxon>
        <taxon>Viridiplantae</taxon>
        <taxon>Streptophyta</taxon>
        <taxon>Embryophyta</taxon>
        <taxon>Tracheophyta</taxon>
        <taxon>Spermatophyta</taxon>
        <taxon>Magnoliopsida</taxon>
        <taxon>eudicotyledons</taxon>
        <taxon>Gunneridae</taxon>
        <taxon>Pentapetalae</taxon>
        <taxon>rosids</taxon>
        <taxon>fabids</taxon>
        <taxon>Cucurbitales</taxon>
        <taxon>Cucurbitaceae</taxon>
        <taxon>Benincaseae</taxon>
        <taxon>Cucumis</taxon>
    </lineage>
</organism>
<dbReference type="Pfam" id="PF00004">
    <property type="entry name" value="AAA"/>
    <property type="match status" value="1"/>
</dbReference>
<dbReference type="Pfam" id="PF17862">
    <property type="entry name" value="AAA_lid_3"/>
    <property type="match status" value="1"/>
</dbReference>
<dbReference type="GO" id="GO:0005524">
    <property type="term" value="F:ATP binding"/>
    <property type="evidence" value="ECO:0007669"/>
    <property type="project" value="UniProtKB-KW"/>
</dbReference>
<dbReference type="PROSITE" id="PS00674">
    <property type="entry name" value="AAA"/>
    <property type="match status" value="1"/>
</dbReference>
<evidence type="ECO:0000259" key="6">
    <source>
        <dbReference type="SMART" id="SM00382"/>
    </source>
</evidence>
<dbReference type="AlphaFoldDB" id="A0A9I9DCB7"/>
<dbReference type="InterPro" id="IPR056653">
    <property type="entry name" value="DUF7751"/>
</dbReference>
<evidence type="ECO:0000313" key="7">
    <source>
        <dbReference type="EnsemblPlants" id="MELO3C016331.2.1"/>
    </source>
</evidence>
<evidence type="ECO:0000256" key="5">
    <source>
        <dbReference type="ARBA" id="ARBA00023128"/>
    </source>
</evidence>
<evidence type="ECO:0000256" key="1">
    <source>
        <dbReference type="ARBA" id="ARBA00004572"/>
    </source>
</evidence>